<dbReference type="AlphaFoldDB" id="A0A5B8STQ2"/>
<evidence type="ECO:0000313" key="4">
    <source>
        <dbReference type="Proteomes" id="UP000321272"/>
    </source>
</evidence>
<proteinExistence type="predicted"/>
<evidence type="ECO:0000259" key="1">
    <source>
        <dbReference type="Pfam" id="PF00534"/>
    </source>
</evidence>
<protein>
    <submittedName>
        <fullName evidence="3">Glycosyltransferase</fullName>
    </submittedName>
</protein>
<feature type="domain" description="Glycosyltransferase subfamily 4-like N-terminal" evidence="2">
    <location>
        <begin position="12"/>
        <end position="167"/>
    </location>
</feature>
<dbReference type="Pfam" id="PF00534">
    <property type="entry name" value="Glycos_transf_1"/>
    <property type="match status" value="1"/>
</dbReference>
<dbReference type="InterPro" id="IPR028098">
    <property type="entry name" value="Glyco_trans_4-like_N"/>
</dbReference>
<dbReference type="Gene3D" id="3.40.50.2000">
    <property type="entry name" value="Glycogen Phosphorylase B"/>
    <property type="match status" value="2"/>
</dbReference>
<dbReference type="OrthoDB" id="9804196at2"/>
<dbReference type="SUPFAM" id="SSF53756">
    <property type="entry name" value="UDP-Glycosyltransferase/glycogen phosphorylase"/>
    <property type="match status" value="1"/>
</dbReference>
<accession>A0A5B8STQ2</accession>
<dbReference type="Pfam" id="PF13439">
    <property type="entry name" value="Glyco_transf_4"/>
    <property type="match status" value="1"/>
</dbReference>
<organism evidence="3 4">
    <name type="scientific">Pistricoccus aurantiacus</name>
    <dbReference type="NCBI Taxonomy" id="1883414"/>
    <lineage>
        <taxon>Bacteria</taxon>
        <taxon>Pseudomonadati</taxon>
        <taxon>Pseudomonadota</taxon>
        <taxon>Gammaproteobacteria</taxon>
        <taxon>Oceanospirillales</taxon>
        <taxon>Halomonadaceae</taxon>
        <taxon>Pistricoccus</taxon>
    </lineage>
</organism>
<dbReference type="EMBL" id="CP042382">
    <property type="protein sequence ID" value="QEA40056.1"/>
    <property type="molecule type" value="Genomic_DNA"/>
</dbReference>
<evidence type="ECO:0000259" key="2">
    <source>
        <dbReference type="Pfam" id="PF13439"/>
    </source>
</evidence>
<dbReference type="PANTHER" id="PTHR12526:SF630">
    <property type="entry name" value="GLYCOSYLTRANSFERASE"/>
    <property type="match status" value="1"/>
</dbReference>
<sequence>MRILLVITSLGVGGAERLVISLADRFTAAGHEVCLAWFHSEAELKPLDARVSLVNLGISKNPLALIKGLWRLRKLILEFKPDVVNSHLVHANILTRLLRLITPMPRLISSAHNTNEEGRFRMLAYRFTDRLANISTNVSDEAVQAFIDQGALLPGRMMTIHNGIDTDNFKFGYDARVAIRNELGLSDSQPVLLAVGRFWEAKDYPNLFHALAKLQGWGYSPKLIIAGDGPLREKLVELSIKLKINNQVYFLGVRHDVLGLMSAGDIFVLSSAWEGLPMVVLEAMACQRLVVATDCGGVRGLVGESGLLVPPQDSGALAIALKQALNLESNQRVELGKNARKRVEKLYSLEAASRKWLRLYRGEPVEDTAQPTSTMES</sequence>
<dbReference type="PANTHER" id="PTHR12526">
    <property type="entry name" value="GLYCOSYLTRANSFERASE"/>
    <property type="match status" value="1"/>
</dbReference>
<keyword evidence="3" id="KW-0808">Transferase</keyword>
<name>A0A5B8STQ2_9GAMM</name>
<reference evidence="3 4" key="1">
    <citation type="submission" date="2019-06" db="EMBL/GenBank/DDBJ databases">
        <title>Genome analyses of bacteria isolated from kimchi.</title>
        <authorList>
            <person name="Lee S."/>
            <person name="Ahn S."/>
            <person name="Roh S."/>
        </authorList>
    </citation>
    <scope>NUCLEOTIDE SEQUENCE [LARGE SCALE GENOMIC DNA]</scope>
    <source>
        <strain evidence="3 4">CBA4606</strain>
    </source>
</reference>
<keyword evidence="4" id="KW-1185">Reference proteome</keyword>
<dbReference type="KEGG" id="paur:FGL86_13860"/>
<gene>
    <name evidence="3" type="ORF">FGL86_13860</name>
</gene>
<dbReference type="InterPro" id="IPR001296">
    <property type="entry name" value="Glyco_trans_1"/>
</dbReference>
<feature type="domain" description="Glycosyl transferase family 1" evidence="1">
    <location>
        <begin position="179"/>
        <end position="342"/>
    </location>
</feature>
<dbReference type="GO" id="GO:1901135">
    <property type="term" value="P:carbohydrate derivative metabolic process"/>
    <property type="evidence" value="ECO:0007669"/>
    <property type="project" value="UniProtKB-ARBA"/>
</dbReference>
<dbReference type="GO" id="GO:0016757">
    <property type="term" value="F:glycosyltransferase activity"/>
    <property type="evidence" value="ECO:0007669"/>
    <property type="project" value="InterPro"/>
</dbReference>
<evidence type="ECO:0000313" key="3">
    <source>
        <dbReference type="EMBL" id="QEA40056.1"/>
    </source>
</evidence>
<dbReference type="Proteomes" id="UP000321272">
    <property type="component" value="Chromosome"/>
</dbReference>